<dbReference type="Proteomes" id="UP000309215">
    <property type="component" value="Unassembled WGS sequence"/>
</dbReference>
<dbReference type="GO" id="GO:0030288">
    <property type="term" value="C:outer membrane-bounded periplasmic space"/>
    <property type="evidence" value="ECO:0007669"/>
    <property type="project" value="TreeGrafter"/>
</dbReference>
<name>A0A4U1J873_9BACT</name>
<dbReference type="Gene3D" id="3.90.226.10">
    <property type="entry name" value="2-enoyl-CoA Hydratase, Chain A, domain 1"/>
    <property type="match status" value="1"/>
</dbReference>
<evidence type="ECO:0000313" key="5">
    <source>
        <dbReference type="EMBL" id="TKD03571.1"/>
    </source>
</evidence>
<dbReference type="InterPro" id="IPR005151">
    <property type="entry name" value="Tail-specific_protease"/>
</dbReference>
<proteinExistence type="predicted"/>
<dbReference type="Gene3D" id="3.30.750.44">
    <property type="match status" value="1"/>
</dbReference>
<evidence type="ECO:0000256" key="3">
    <source>
        <dbReference type="ARBA" id="ARBA00022825"/>
    </source>
</evidence>
<dbReference type="GO" id="GO:0008236">
    <property type="term" value="F:serine-type peptidase activity"/>
    <property type="evidence" value="ECO:0007669"/>
    <property type="project" value="UniProtKB-KW"/>
</dbReference>
<feature type="domain" description="Tail specific protease" evidence="4">
    <location>
        <begin position="141"/>
        <end position="332"/>
    </location>
</feature>
<dbReference type="AlphaFoldDB" id="A0A4U1J873"/>
<gene>
    <name evidence="5" type="ORF">E8A74_25565</name>
</gene>
<keyword evidence="1" id="KW-0645">Protease</keyword>
<dbReference type="SMART" id="SM00245">
    <property type="entry name" value="TSPc"/>
    <property type="match status" value="1"/>
</dbReference>
<reference evidence="5 6" key="1">
    <citation type="submission" date="2019-04" db="EMBL/GenBank/DDBJ databases">
        <authorList>
            <person name="Li Y."/>
            <person name="Wang J."/>
        </authorList>
    </citation>
    <scope>NUCLEOTIDE SEQUENCE [LARGE SCALE GENOMIC DNA]</scope>
    <source>
        <strain evidence="5 6">DSM 14668</strain>
    </source>
</reference>
<dbReference type="GO" id="GO:0007165">
    <property type="term" value="P:signal transduction"/>
    <property type="evidence" value="ECO:0007669"/>
    <property type="project" value="TreeGrafter"/>
</dbReference>
<evidence type="ECO:0000259" key="4">
    <source>
        <dbReference type="SMART" id="SM00245"/>
    </source>
</evidence>
<dbReference type="InterPro" id="IPR004447">
    <property type="entry name" value="Peptidase_S41A"/>
</dbReference>
<comment type="caution">
    <text evidence="5">The sequence shown here is derived from an EMBL/GenBank/DDBJ whole genome shotgun (WGS) entry which is preliminary data.</text>
</comment>
<sequence>MLPASNRGVGMNFGFPDVCLTPTPVGPVPIPYPNIAMNAQASVFSPIVKVSGVHALNLGSIIAMTSGDEPGTAHWTVKGPGKYIMGNPVVFVDRMPAINLTCPTMGNTGNNALGAVVVPSAVNVFYTYAHSPAAISPDNVSAARAAALGDAILGRAGTAPLTAAMLDDGIGYVRVAVVTTDITSRFHVAARDLESKGARALVLDLAGCPGGDLDALIAWAATFLDEGAEIVRIEDAEGDELVHHAHLPASYTMPLVVLVDGGTGSAAEILAAALKAHGRALVIGHRTHGKGSAQRLVPGEEDSFAYRTAAHCTGPGGIAIDGVGVAPDVVIEGDFGPAWLAAACDAARARLS</sequence>
<keyword evidence="6" id="KW-1185">Reference proteome</keyword>
<organism evidence="5 6">
    <name type="scientific">Polyangium fumosum</name>
    <dbReference type="NCBI Taxonomy" id="889272"/>
    <lineage>
        <taxon>Bacteria</taxon>
        <taxon>Pseudomonadati</taxon>
        <taxon>Myxococcota</taxon>
        <taxon>Polyangia</taxon>
        <taxon>Polyangiales</taxon>
        <taxon>Polyangiaceae</taxon>
        <taxon>Polyangium</taxon>
    </lineage>
</organism>
<dbReference type="PANTHER" id="PTHR32060">
    <property type="entry name" value="TAIL-SPECIFIC PROTEASE"/>
    <property type="match status" value="1"/>
</dbReference>
<dbReference type="CDD" id="cd07560">
    <property type="entry name" value="Peptidase_S41_CPP"/>
    <property type="match status" value="1"/>
</dbReference>
<evidence type="ECO:0000313" key="6">
    <source>
        <dbReference type="Proteomes" id="UP000309215"/>
    </source>
</evidence>
<dbReference type="Pfam" id="PF13665">
    <property type="entry name" value="Tox-PAAR-like"/>
    <property type="match status" value="1"/>
</dbReference>
<keyword evidence="2" id="KW-0378">Hydrolase</keyword>
<protein>
    <submittedName>
        <fullName evidence="5">DUF4150 domain-containing protein</fullName>
    </submittedName>
</protein>
<dbReference type="GO" id="GO:0006508">
    <property type="term" value="P:proteolysis"/>
    <property type="evidence" value="ECO:0007669"/>
    <property type="project" value="UniProtKB-KW"/>
</dbReference>
<dbReference type="Pfam" id="PF03572">
    <property type="entry name" value="Peptidase_S41"/>
    <property type="match status" value="1"/>
</dbReference>
<dbReference type="OrthoDB" id="127841at2"/>
<evidence type="ECO:0000256" key="1">
    <source>
        <dbReference type="ARBA" id="ARBA00022670"/>
    </source>
</evidence>
<dbReference type="EMBL" id="SSMQ01000028">
    <property type="protein sequence ID" value="TKD03571.1"/>
    <property type="molecule type" value="Genomic_DNA"/>
</dbReference>
<evidence type="ECO:0000256" key="2">
    <source>
        <dbReference type="ARBA" id="ARBA00022801"/>
    </source>
</evidence>
<dbReference type="GO" id="GO:0004175">
    <property type="term" value="F:endopeptidase activity"/>
    <property type="evidence" value="ECO:0007669"/>
    <property type="project" value="TreeGrafter"/>
</dbReference>
<keyword evidence="3" id="KW-0720">Serine protease</keyword>
<dbReference type="InterPro" id="IPR029045">
    <property type="entry name" value="ClpP/crotonase-like_dom_sf"/>
</dbReference>
<dbReference type="RefSeq" id="WP_136931692.1">
    <property type="nucleotide sequence ID" value="NZ_SSMQ01000028.1"/>
</dbReference>
<dbReference type="CDD" id="cd14740">
    <property type="entry name" value="PAAR_4"/>
    <property type="match status" value="1"/>
</dbReference>
<dbReference type="PANTHER" id="PTHR32060:SF30">
    <property type="entry name" value="CARBOXY-TERMINAL PROCESSING PROTEASE CTPA"/>
    <property type="match status" value="1"/>
</dbReference>
<dbReference type="SUPFAM" id="SSF52096">
    <property type="entry name" value="ClpP/crotonase"/>
    <property type="match status" value="1"/>
</dbReference>
<accession>A0A4U1J873</accession>